<dbReference type="InterPro" id="IPR011118">
    <property type="entry name" value="Tannase/feruloyl_esterase"/>
</dbReference>
<dbReference type="Proteomes" id="UP001313282">
    <property type="component" value="Unassembled WGS sequence"/>
</dbReference>
<evidence type="ECO:0000256" key="3">
    <source>
        <dbReference type="ARBA" id="ARBA00022651"/>
    </source>
</evidence>
<keyword evidence="3" id="KW-0624">Polysaccharide degradation</keyword>
<evidence type="ECO:0000256" key="6">
    <source>
        <dbReference type="ARBA" id="ARBA00022801"/>
    </source>
</evidence>
<evidence type="ECO:0000256" key="9">
    <source>
        <dbReference type="ARBA" id="ARBA00034075"/>
    </source>
</evidence>
<keyword evidence="3" id="KW-0119">Carbohydrate metabolism</keyword>
<dbReference type="GO" id="GO:0046872">
    <property type="term" value="F:metal ion binding"/>
    <property type="evidence" value="ECO:0007669"/>
    <property type="project" value="UniProtKB-KW"/>
</dbReference>
<gene>
    <name evidence="11" type="primary">FAEB-2_2</name>
    <name evidence="11" type="ORF">TWF718_003443</name>
</gene>
<accession>A0AAN8MNM7</accession>
<evidence type="ECO:0000256" key="5">
    <source>
        <dbReference type="ARBA" id="ARBA00022729"/>
    </source>
</evidence>
<evidence type="ECO:0000256" key="4">
    <source>
        <dbReference type="ARBA" id="ARBA00022723"/>
    </source>
</evidence>
<keyword evidence="7" id="KW-0106">Calcium</keyword>
<organism evidence="11 12">
    <name type="scientific">Orbilia javanica</name>
    <dbReference type="NCBI Taxonomy" id="47235"/>
    <lineage>
        <taxon>Eukaryota</taxon>
        <taxon>Fungi</taxon>
        <taxon>Dikarya</taxon>
        <taxon>Ascomycota</taxon>
        <taxon>Pezizomycotina</taxon>
        <taxon>Orbiliomycetes</taxon>
        <taxon>Orbiliales</taxon>
        <taxon>Orbiliaceae</taxon>
        <taxon>Orbilia</taxon>
    </lineage>
</organism>
<reference evidence="11 12" key="1">
    <citation type="submission" date="2019-10" db="EMBL/GenBank/DDBJ databases">
        <authorList>
            <person name="Palmer J.M."/>
        </authorList>
    </citation>
    <scope>NUCLEOTIDE SEQUENCE [LARGE SCALE GENOMIC DNA]</scope>
    <source>
        <strain evidence="11 12">TWF718</strain>
    </source>
</reference>
<dbReference type="Pfam" id="PF07519">
    <property type="entry name" value="Tannase"/>
    <property type="match status" value="2"/>
</dbReference>
<evidence type="ECO:0000256" key="10">
    <source>
        <dbReference type="RuleBase" id="RU361238"/>
    </source>
</evidence>
<comment type="catalytic activity">
    <reaction evidence="9">
        <text>feruloyl-polysaccharide + H2O = ferulate + polysaccharide.</text>
        <dbReference type="EC" id="3.1.1.73"/>
    </reaction>
</comment>
<evidence type="ECO:0000256" key="7">
    <source>
        <dbReference type="ARBA" id="ARBA00022837"/>
    </source>
</evidence>
<comment type="similarity">
    <text evidence="1 10">Belongs to the tannase family.</text>
</comment>
<name>A0AAN8MNM7_9PEZI</name>
<keyword evidence="12" id="KW-1185">Reference proteome</keyword>
<keyword evidence="5 10" id="KW-0732">Signal</keyword>
<proteinExistence type="inferred from homology"/>
<evidence type="ECO:0000256" key="2">
    <source>
        <dbReference type="ARBA" id="ARBA00022487"/>
    </source>
</evidence>
<feature type="chain" id="PRO_5042662196" description="Carboxylic ester hydrolase" evidence="10">
    <location>
        <begin position="18"/>
        <end position="535"/>
    </location>
</feature>
<dbReference type="Gene3D" id="3.40.50.1820">
    <property type="entry name" value="alpha/beta hydrolase"/>
    <property type="match status" value="1"/>
</dbReference>
<dbReference type="GO" id="GO:0030600">
    <property type="term" value="F:feruloyl esterase activity"/>
    <property type="evidence" value="ECO:0007669"/>
    <property type="project" value="UniProtKB-EC"/>
</dbReference>
<dbReference type="InterPro" id="IPR029058">
    <property type="entry name" value="AB_hydrolase_fold"/>
</dbReference>
<dbReference type="EMBL" id="JAVHNR010000012">
    <property type="protein sequence ID" value="KAK6330016.1"/>
    <property type="molecule type" value="Genomic_DNA"/>
</dbReference>
<dbReference type="SUPFAM" id="SSF53474">
    <property type="entry name" value="alpha/beta-Hydrolases"/>
    <property type="match status" value="1"/>
</dbReference>
<evidence type="ECO:0000256" key="1">
    <source>
        <dbReference type="ARBA" id="ARBA00006249"/>
    </source>
</evidence>
<keyword evidence="6 10" id="KW-0378">Hydrolase</keyword>
<dbReference type="EC" id="3.1.1.-" evidence="10"/>
<protein>
    <recommendedName>
        <fullName evidence="10">Carboxylic ester hydrolase</fullName>
        <ecNumber evidence="10">3.1.1.-</ecNumber>
    </recommendedName>
</protein>
<dbReference type="PANTHER" id="PTHR33938">
    <property type="entry name" value="FERULOYL ESTERASE B-RELATED"/>
    <property type="match status" value="1"/>
</dbReference>
<keyword evidence="2" id="KW-0719">Serine esterase</keyword>
<keyword evidence="8" id="KW-1015">Disulfide bond</keyword>
<feature type="signal peptide" evidence="10">
    <location>
        <begin position="1"/>
        <end position="17"/>
    </location>
</feature>
<sequence>MKATLLSTSLLFSLAAAVPSNNSNNKFQRRCNRLAQTFNPDSKTQVLLSQYVPAGTILTNPDNHPTCQGRPTTTALADMCRLRLKVKTSNTSGLEMEVWMPVNWQKKRYLVLGNGGLGGCLAYADMAFTTWLGFATVTHNNGHLGDTAEPMMNNPGVIEDFAYRAVKTATNSGKKAVKHFYQKSIKNSYFMGCSTGGRQGLKAAQDFPEAFDGIISGAPAINYNNIMAASGHYKKINGNPGDPGYLSLAQWTAMQAEILSQCDGLDGVVDGVIEEPRTCYPRFEALMCATGQTWASHGCLTGRQVSTVRKLFEPFYGNDGNLLMARFDPGALQNNDVWGGTPPDIGNEFWKYAVYSDPNWDFETQFSLEMVAHVNNLDLYGISTWKELTKLKQSGHKLLVYHGLMDSVINSENTLNYYEYVSRTMGLTSGELDSFFRYFPIPGMGHCFGGPGNWFIGATSQNTRVPGVTNISAEGGVLMSMVKWVEDGVAPDRIVGRNMNTQTGAQNAIKEHCKWPLRNSYLGGDPTAKASWGCH</sequence>
<keyword evidence="3" id="KW-0858">Xylan degradation</keyword>
<evidence type="ECO:0000313" key="12">
    <source>
        <dbReference type="Proteomes" id="UP001313282"/>
    </source>
</evidence>
<comment type="caution">
    <text evidence="11">The sequence shown here is derived from an EMBL/GenBank/DDBJ whole genome shotgun (WGS) entry which is preliminary data.</text>
</comment>
<keyword evidence="4" id="KW-0479">Metal-binding</keyword>
<dbReference type="AlphaFoldDB" id="A0AAN8MNM7"/>
<dbReference type="PANTHER" id="PTHR33938:SF15">
    <property type="entry name" value="FERULOYL ESTERASE B-RELATED"/>
    <property type="match status" value="1"/>
</dbReference>
<dbReference type="GO" id="GO:0045493">
    <property type="term" value="P:xylan catabolic process"/>
    <property type="evidence" value="ECO:0007669"/>
    <property type="project" value="UniProtKB-KW"/>
</dbReference>
<evidence type="ECO:0000313" key="11">
    <source>
        <dbReference type="EMBL" id="KAK6330016.1"/>
    </source>
</evidence>
<evidence type="ECO:0000256" key="8">
    <source>
        <dbReference type="ARBA" id="ARBA00023157"/>
    </source>
</evidence>